<dbReference type="EMBL" id="SOAW01000001">
    <property type="protein sequence ID" value="TDT34464.1"/>
    <property type="molecule type" value="Genomic_DNA"/>
</dbReference>
<proteinExistence type="predicted"/>
<dbReference type="Gene3D" id="3.40.50.12780">
    <property type="entry name" value="N-terminal domain of ligase-like"/>
    <property type="match status" value="1"/>
</dbReference>
<accession>A0A4R7JAT3</accession>
<dbReference type="InterPro" id="IPR050237">
    <property type="entry name" value="ATP-dep_AMP-bd_enzyme"/>
</dbReference>
<dbReference type="Gene3D" id="3.30.300.30">
    <property type="match status" value="1"/>
</dbReference>
<keyword evidence="3" id="KW-1185">Reference proteome</keyword>
<sequence length="372" mass="38795">MLTVDATHPDLLVPALRRTLAGGPALLPLPSGTTAARAITGAVRPAEPAAPGTVIVTTSGSTGQPKGICLSAAAITASAESTLRSLGGPGAWHLALPAHYVAGLMVIARAIVSDAQVLTVRSDLDDLHPVAGGRNYLSIVPTQAARALQQPAVLERLAAFDAVLLGGGAAGGELLDRLTAQGVRVRTTYGMSETCGGCVYDGSPLDITEVRIGAGQRIELRGPMLFDGYRLQPELTARVLADGWFVTSDRGELAGDRLRVLGRVDDVVISGGVNVDLARLQTRLDGLTTDGLGPGRAVALGVPDPEWGQRVVVATTAPIGLTALRDRLTDLVEPAALPRGLGRVDELPLLSSGKPDRRSLIENWPMIEEERR</sequence>
<feature type="domain" description="AMP-dependent synthetase/ligase" evidence="1">
    <location>
        <begin position="53"/>
        <end position="206"/>
    </location>
</feature>
<evidence type="ECO:0000259" key="1">
    <source>
        <dbReference type="Pfam" id="PF00501"/>
    </source>
</evidence>
<dbReference type="RefSeq" id="WP_133754831.1">
    <property type="nucleotide sequence ID" value="NZ_CP171129.1"/>
</dbReference>
<dbReference type="SUPFAM" id="SSF56801">
    <property type="entry name" value="Acetyl-CoA synthetase-like"/>
    <property type="match status" value="1"/>
</dbReference>
<dbReference type="AlphaFoldDB" id="A0A4R7JAT3"/>
<evidence type="ECO:0000313" key="3">
    <source>
        <dbReference type="Proteomes" id="UP000295371"/>
    </source>
</evidence>
<organism evidence="2 3">
    <name type="scientific">Naumannella halotolerans</name>
    <dbReference type="NCBI Taxonomy" id="993414"/>
    <lineage>
        <taxon>Bacteria</taxon>
        <taxon>Bacillati</taxon>
        <taxon>Actinomycetota</taxon>
        <taxon>Actinomycetes</taxon>
        <taxon>Propionibacteriales</taxon>
        <taxon>Propionibacteriaceae</taxon>
        <taxon>Naumannella</taxon>
    </lineage>
</organism>
<gene>
    <name evidence="2" type="ORF">CLV29_2130</name>
</gene>
<dbReference type="Pfam" id="PF00501">
    <property type="entry name" value="AMP-binding"/>
    <property type="match status" value="1"/>
</dbReference>
<dbReference type="InterPro" id="IPR045851">
    <property type="entry name" value="AMP-bd_C_sf"/>
</dbReference>
<dbReference type="InterPro" id="IPR042099">
    <property type="entry name" value="ANL_N_sf"/>
</dbReference>
<dbReference type="Proteomes" id="UP000295371">
    <property type="component" value="Unassembled WGS sequence"/>
</dbReference>
<dbReference type="PANTHER" id="PTHR43767:SF1">
    <property type="entry name" value="NONRIBOSOMAL PEPTIDE SYNTHASE PES1 (EUROFUNG)-RELATED"/>
    <property type="match status" value="1"/>
</dbReference>
<dbReference type="InterPro" id="IPR000873">
    <property type="entry name" value="AMP-dep_synth/lig_dom"/>
</dbReference>
<name>A0A4R7JAT3_9ACTN</name>
<comment type="caution">
    <text evidence="2">The sequence shown here is derived from an EMBL/GenBank/DDBJ whole genome shotgun (WGS) entry which is preliminary data.</text>
</comment>
<dbReference type="PANTHER" id="PTHR43767">
    <property type="entry name" value="LONG-CHAIN-FATTY-ACID--COA LIGASE"/>
    <property type="match status" value="1"/>
</dbReference>
<dbReference type="GO" id="GO:0016878">
    <property type="term" value="F:acid-thiol ligase activity"/>
    <property type="evidence" value="ECO:0007669"/>
    <property type="project" value="UniProtKB-ARBA"/>
</dbReference>
<reference evidence="2 3" key="1">
    <citation type="submission" date="2019-03" db="EMBL/GenBank/DDBJ databases">
        <title>Genomic Encyclopedia of Archaeal and Bacterial Type Strains, Phase II (KMG-II): from individual species to whole genera.</title>
        <authorList>
            <person name="Goeker M."/>
        </authorList>
    </citation>
    <scope>NUCLEOTIDE SEQUENCE [LARGE SCALE GENOMIC DNA]</scope>
    <source>
        <strain evidence="2 3">DSM 24323</strain>
    </source>
</reference>
<keyword evidence="2" id="KW-0436">Ligase</keyword>
<protein>
    <submittedName>
        <fullName evidence="2">O-succinylbenzoic acid--CoA ligase</fullName>
    </submittedName>
</protein>
<dbReference type="OrthoDB" id="9803968at2"/>
<evidence type="ECO:0000313" key="2">
    <source>
        <dbReference type="EMBL" id="TDT34464.1"/>
    </source>
</evidence>